<feature type="region of interest" description="Disordered" evidence="1">
    <location>
        <begin position="435"/>
        <end position="542"/>
    </location>
</feature>
<dbReference type="Pfam" id="PF20233">
    <property type="entry name" value="DUF6590"/>
    <property type="match status" value="1"/>
</dbReference>
<feature type="compositionally biased region" description="Basic residues" evidence="1">
    <location>
        <begin position="533"/>
        <end position="542"/>
    </location>
</feature>
<protein>
    <recommendedName>
        <fullName evidence="2">DUF6590 domain-containing protein</fullName>
    </recommendedName>
</protein>
<gene>
    <name evidence="3" type="ORF">BT63DRAFT_410727</name>
</gene>
<feature type="compositionally biased region" description="Polar residues" evidence="1">
    <location>
        <begin position="103"/>
        <end position="114"/>
    </location>
</feature>
<feature type="region of interest" description="Disordered" evidence="1">
    <location>
        <begin position="235"/>
        <end position="255"/>
    </location>
</feature>
<evidence type="ECO:0000313" key="4">
    <source>
        <dbReference type="Proteomes" id="UP000799302"/>
    </source>
</evidence>
<feature type="region of interest" description="Disordered" evidence="1">
    <location>
        <begin position="52"/>
        <end position="114"/>
    </location>
</feature>
<feature type="domain" description="DUF6590" evidence="2">
    <location>
        <begin position="260"/>
        <end position="412"/>
    </location>
</feature>
<feature type="compositionally biased region" description="Polar residues" evidence="1">
    <location>
        <begin position="129"/>
        <end position="145"/>
    </location>
</feature>
<organism evidence="3 4">
    <name type="scientific">Microthyrium microscopicum</name>
    <dbReference type="NCBI Taxonomy" id="703497"/>
    <lineage>
        <taxon>Eukaryota</taxon>
        <taxon>Fungi</taxon>
        <taxon>Dikarya</taxon>
        <taxon>Ascomycota</taxon>
        <taxon>Pezizomycotina</taxon>
        <taxon>Dothideomycetes</taxon>
        <taxon>Dothideomycetes incertae sedis</taxon>
        <taxon>Microthyriales</taxon>
        <taxon>Microthyriaceae</taxon>
        <taxon>Microthyrium</taxon>
    </lineage>
</organism>
<keyword evidence="4" id="KW-1185">Reference proteome</keyword>
<reference evidence="3" key="1">
    <citation type="journal article" date="2020" name="Stud. Mycol.">
        <title>101 Dothideomycetes genomes: a test case for predicting lifestyles and emergence of pathogens.</title>
        <authorList>
            <person name="Haridas S."/>
            <person name="Albert R."/>
            <person name="Binder M."/>
            <person name="Bloem J."/>
            <person name="Labutti K."/>
            <person name="Salamov A."/>
            <person name="Andreopoulos B."/>
            <person name="Baker S."/>
            <person name="Barry K."/>
            <person name="Bills G."/>
            <person name="Bluhm B."/>
            <person name="Cannon C."/>
            <person name="Castanera R."/>
            <person name="Culley D."/>
            <person name="Daum C."/>
            <person name="Ezra D."/>
            <person name="Gonzalez J."/>
            <person name="Henrissat B."/>
            <person name="Kuo A."/>
            <person name="Liang C."/>
            <person name="Lipzen A."/>
            <person name="Lutzoni F."/>
            <person name="Magnuson J."/>
            <person name="Mondo S."/>
            <person name="Nolan M."/>
            <person name="Ohm R."/>
            <person name="Pangilinan J."/>
            <person name="Park H.-J."/>
            <person name="Ramirez L."/>
            <person name="Alfaro M."/>
            <person name="Sun H."/>
            <person name="Tritt A."/>
            <person name="Yoshinaga Y."/>
            <person name="Zwiers L.-H."/>
            <person name="Turgeon B."/>
            <person name="Goodwin S."/>
            <person name="Spatafora J."/>
            <person name="Crous P."/>
            <person name="Grigoriev I."/>
        </authorList>
    </citation>
    <scope>NUCLEOTIDE SEQUENCE</scope>
    <source>
        <strain evidence="3">CBS 115976</strain>
    </source>
</reference>
<feature type="compositionally biased region" description="Low complexity" evidence="1">
    <location>
        <begin position="147"/>
        <end position="166"/>
    </location>
</feature>
<dbReference type="OrthoDB" id="3559580at2759"/>
<feature type="compositionally biased region" description="Low complexity" evidence="1">
    <location>
        <begin position="510"/>
        <end position="526"/>
    </location>
</feature>
<dbReference type="AlphaFoldDB" id="A0A6A6UQQ0"/>
<dbReference type="PANTHER" id="PTHR35391">
    <property type="entry name" value="C2H2-TYPE DOMAIN-CONTAINING PROTEIN-RELATED"/>
    <property type="match status" value="1"/>
</dbReference>
<name>A0A6A6UQQ0_9PEZI</name>
<feature type="compositionally biased region" description="Acidic residues" evidence="1">
    <location>
        <begin position="464"/>
        <end position="495"/>
    </location>
</feature>
<accession>A0A6A6UQQ0</accession>
<evidence type="ECO:0000256" key="1">
    <source>
        <dbReference type="SAM" id="MobiDB-lite"/>
    </source>
</evidence>
<dbReference type="EMBL" id="MU004231">
    <property type="protein sequence ID" value="KAF2673763.1"/>
    <property type="molecule type" value="Genomic_DNA"/>
</dbReference>
<proteinExistence type="predicted"/>
<feature type="region of interest" description="Disordered" evidence="1">
    <location>
        <begin position="129"/>
        <end position="173"/>
    </location>
</feature>
<evidence type="ECO:0000313" key="3">
    <source>
        <dbReference type="EMBL" id="KAF2673763.1"/>
    </source>
</evidence>
<dbReference type="InterPro" id="IPR046497">
    <property type="entry name" value="DUF6590"/>
</dbReference>
<evidence type="ECO:0000259" key="2">
    <source>
        <dbReference type="Pfam" id="PF20233"/>
    </source>
</evidence>
<dbReference type="Proteomes" id="UP000799302">
    <property type="component" value="Unassembled WGS sequence"/>
</dbReference>
<dbReference type="PANTHER" id="PTHR35391:SF5">
    <property type="entry name" value="DUF6590 DOMAIN-CONTAINING PROTEIN"/>
    <property type="match status" value="1"/>
</dbReference>
<feature type="compositionally biased region" description="Acidic residues" evidence="1">
    <location>
        <begin position="75"/>
        <end position="102"/>
    </location>
</feature>
<feature type="compositionally biased region" description="Basic and acidic residues" evidence="1">
    <location>
        <begin position="58"/>
        <end position="67"/>
    </location>
</feature>
<sequence>MSDFPGKWEYDKARQSYYYYSRRENAYIYQDKTRIPINATAAAAVTIPTLHPATPRSEAQKTLDRNVVKQATKVDDDDDEEDDDEDEEDDDEDEDDDDEEDTTPQGQSSRSTLEQKFSGMKINQNFPQQHSQYQSPNVSSYTTAHSYGGQQQQHPYGGQQQQQQHPSYTYGTQTGYAAPRGYVGQQVPAMHAGMGIAGSHRPTVGGFPNEINLGKDPARDTDPFLLQFGLPARGRIRGAASPKPQPQLDPGYKVRKPGHKFFKTGKVFKILWPEIAGQANNSVTITSDNRFVNESIASHIRWFVVVREGKGYCSCLPINTYNRKGVAKTGVLKWQHAIAFSQKDEPRPFPDEMPTEQGERPMMPGIRVVPKSRTEKLDSRARIDFGRIYTVEHNVKVYDFGNADEVFVARLLDQWVHVIQTDLDIIRRSYLSSMPDSNAASTLGYPATGGMTTGGGAGHTPTVQEEEEDEEDDEEEEDDDDDEDDEDDDDEEEEPTTTSRRSAAEKSRKSSTSKSRSSKTPSSSKTSKSDASKKKKKKRGFF</sequence>